<sequence>MKGKWKKEVKKKMREEKGMNISSKPHESTVKGRPCEASNTERRDEEDEIPKMMPTTPKANVHQYEGYPEVQQAITVFVVGDGRRYGSKEVPRE</sequence>
<name>A0AAV7EQX7_ARIFI</name>
<protein>
    <submittedName>
        <fullName evidence="2">Uncharacterized protein</fullName>
    </submittedName>
</protein>
<proteinExistence type="predicted"/>
<evidence type="ECO:0000256" key="1">
    <source>
        <dbReference type="SAM" id="MobiDB-lite"/>
    </source>
</evidence>
<feature type="region of interest" description="Disordered" evidence="1">
    <location>
        <begin position="1"/>
        <end position="59"/>
    </location>
</feature>
<keyword evidence="3" id="KW-1185">Reference proteome</keyword>
<dbReference type="AlphaFoldDB" id="A0AAV7EQX7"/>
<dbReference type="EMBL" id="JAINDJ010000004">
    <property type="protein sequence ID" value="KAG9449673.1"/>
    <property type="molecule type" value="Genomic_DNA"/>
</dbReference>
<organism evidence="2 3">
    <name type="scientific">Aristolochia fimbriata</name>
    <name type="common">White veined hardy Dutchman's pipe vine</name>
    <dbReference type="NCBI Taxonomy" id="158543"/>
    <lineage>
        <taxon>Eukaryota</taxon>
        <taxon>Viridiplantae</taxon>
        <taxon>Streptophyta</taxon>
        <taxon>Embryophyta</taxon>
        <taxon>Tracheophyta</taxon>
        <taxon>Spermatophyta</taxon>
        <taxon>Magnoliopsida</taxon>
        <taxon>Magnoliidae</taxon>
        <taxon>Piperales</taxon>
        <taxon>Aristolochiaceae</taxon>
        <taxon>Aristolochia</taxon>
    </lineage>
</organism>
<evidence type="ECO:0000313" key="3">
    <source>
        <dbReference type="Proteomes" id="UP000825729"/>
    </source>
</evidence>
<dbReference type="Proteomes" id="UP000825729">
    <property type="component" value="Unassembled WGS sequence"/>
</dbReference>
<feature type="compositionally biased region" description="Basic residues" evidence="1">
    <location>
        <begin position="1"/>
        <end position="12"/>
    </location>
</feature>
<gene>
    <name evidence="2" type="ORF">H6P81_009638</name>
</gene>
<comment type="caution">
    <text evidence="2">The sequence shown here is derived from an EMBL/GenBank/DDBJ whole genome shotgun (WGS) entry which is preliminary data.</text>
</comment>
<feature type="compositionally biased region" description="Basic and acidic residues" evidence="1">
    <location>
        <begin position="13"/>
        <end position="43"/>
    </location>
</feature>
<accession>A0AAV7EQX7</accession>
<reference evidence="2 3" key="1">
    <citation type="submission" date="2021-07" db="EMBL/GenBank/DDBJ databases">
        <title>The Aristolochia fimbriata genome: insights into angiosperm evolution, floral development and chemical biosynthesis.</title>
        <authorList>
            <person name="Jiao Y."/>
        </authorList>
    </citation>
    <scope>NUCLEOTIDE SEQUENCE [LARGE SCALE GENOMIC DNA]</scope>
    <source>
        <strain evidence="2">IBCAS-2021</strain>
        <tissue evidence="2">Leaf</tissue>
    </source>
</reference>
<evidence type="ECO:0000313" key="2">
    <source>
        <dbReference type="EMBL" id="KAG9449673.1"/>
    </source>
</evidence>